<dbReference type="Proteomes" id="UP001642409">
    <property type="component" value="Unassembled WGS sequence"/>
</dbReference>
<dbReference type="EMBL" id="CAXDID020000354">
    <property type="protein sequence ID" value="CAL6081650.1"/>
    <property type="molecule type" value="Genomic_DNA"/>
</dbReference>
<evidence type="ECO:0000313" key="1">
    <source>
        <dbReference type="EMBL" id="CAI9960099.1"/>
    </source>
</evidence>
<gene>
    <name evidence="1" type="ORF">HINF_LOCUS47744</name>
    <name evidence="2" type="ORF">HINF_LOCUS60445</name>
</gene>
<protein>
    <submittedName>
        <fullName evidence="1">Uncharacterized protein</fullName>
    </submittedName>
</protein>
<dbReference type="EMBL" id="CATOUU010000928">
    <property type="protein sequence ID" value="CAI9960099.1"/>
    <property type="molecule type" value="Genomic_DNA"/>
</dbReference>
<evidence type="ECO:0000313" key="3">
    <source>
        <dbReference type="Proteomes" id="UP001642409"/>
    </source>
</evidence>
<comment type="caution">
    <text evidence="1">The sequence shown here is derived from an EMBL/GenBank/DDBJ whole genome shotgun (WGS) entry which is preliminary data.</text>
</comment>
<accession>A0AA86ULF0</accession>
<sequence length="64" mass="7050">MLLQKMLNIGCELKDLSCNEAEIELAVQISDPIVAVCGLIKKEFGAEEFDEADIEALLKIVRGE</sequence>
<reference evidence="2 3" key="2">
    <citation type="submission" date="2024-07" db="EMBL/GenBank/DDBJ databases">
        <authorList>
            <person name="Akdeniz Z."/>
        </authorList>
    </citation>
    <scope>NUCLEOTIDE SEQUENCE [LARGE SCALE GENOMIC DNA]</scope>
</reference>
<evidence type="ECO:0000313" key="2">
    <source>
        <dbReference type="EMBL" id="CAL6081650.1"/>
    </source>
</evidence>
<reference evidence="1" key="1">
    <citation type="submission" date="2023-06" db="EMBL/GenBank/DDBJ databases">
        <authorList>
            <person name="Kurt Z."/>
        </authorList>
    </citation>
    <scope>NUCLEOTIDE SEQUENCE</scope>
</reference>
<keyword evidence="3" id="KW-1185">Reference proteome</keyword>
<proteinExistence type="predicted"/>
<name>A0AA86ULF0_9EUKA</name>
<organism evidence="1">
    <name type="scientific">Hexamita inflata</name>
    <dbReference type="NCBI Taxonomy" id="28002"/>
    <lineage>
        <taxon>Eukaryota</taxon>
        <taxon>Metamonada</taxon>
        <taxon>Diplomonadida</taxon>
        <taxon>Hexamitidae</taxon>
        <taxon>Hexamitinae</taxon>
        <taxon>Hexamita</taxon>
    </lineage>
</organism>
<dbReference type="AlphaFoldDB" id="A0AA86ULF0"/>